<reference evidence="4" key="1">
    <citation type="journal article" date="2012" name="PLoS Genet.">
        <title>The genomes of the fungal plant pathogens Cladosporium fulvum and Dothistroma septosporum reveal adaptation to different hosts and lifestyles but also signatures of common ancestry.</title>
        <authorList>
            <person name="de Wit P.J.G.M."/>
            <person name="van der Burgt A."/>
            <person name="Oekmen B."/>
            <person name="Stergiopoulos I."/>
            <person name="Abd-Elsalam K.A."/>
            <person name="Aerts A.L."/>
            <person name="Bahkali A.H."/>
            <person name="Beenen H.G."/>
            <person name="Chettri P."/>
            <person name="Cox M.P."/>
            <person name="Datema E."/>
            <person name="de Vries R.P."/>
            <person name="Dhillon B."/>
            <person name="Ganley A.R."/>
            <person name="Griffiths S.A."/>
            <person name="Guo Y."/>
            <person name="Hamelin R.C."/>
            <person name="Henrissat B."/>
            <person name="Kabir M.S."/>
            <person name="Jashni M.K."/>
            <person name="Kema G."/>
            <person name="Klaubauf S."/>
            <person name="Lapidus A."/>
            <person name="Levasseur A."/>
            <person name="Lindquist E."/>
            <person name="Mehrabi R."/>
            <person name="Ohm R.A."/>
            <person name="Owen T.J."/>
            <person name="Salamov A."/>
            <person name="Schwelm A."/>
            <person name="Schijlen E."/>
            <person name="Sun H."/>
            <person name="van den Burg H.A."/>
            <person name="van Ham R.C.H.J."/>
            <person name="Zhang S."/>
            <person name="Goodwin S.B."/>
            <person name="Grigoriev I.V."/>
            <person name="Collemare J."/>
            <person name="Bradshaw R.E."/>
        </authorList>
    </citation>
    <scope>NUCLEOTIDE SEQUENCE [LARGE SCALE GENOMIC DNA]</scope>
    <source>
        <strain evidence="4">NZE10 / CBS 128990</strain>
    </source>
</reference>
<dbReference type="InterPro" id="IPR025110">
    <property type="entry name" value="AMP-bd_C"/>
</dbReference>
<dbReference type="eggNOG" id="KOG1176">
    <property type="taxonomic scope" value="Eukaryota"/>
</dbReference>
<dbReference type="GO" id="GO:0019748">
    <property type="term" value="P:secondary metabolic process"/>
    <property type="evidence" value="ECO:0007669"/>
    <property type="project" value="TreeGrafter"/>
</dbReference>
<evidence type="ECO:0000259" key="2">
    <source>
        <dbReference type="Pfam" id="PF13193"/>
    </source>
</evidence>
<dbReference type="Gene3D" id="3.30.300.30">
    <property type="match status" value="1"/>
</dbReference>
<gene>
    <name evidence="3" type="ORF">DOTSEDRAFT_33144</name>
</gene>
<evidence type="ECO:0000313" key="3">
    <source>
        <dbReference type="EMBL" id="EME46550.1"/>
    </source>
</evidence>
<dbReference type="Proteomes" id="UP000016933">
    <property type="component" value="Unassembled WGS sequence"/>
</dbReference>
<dbReference type="OMA" id="GNAMPPN"/>
<dbReference type="STRING" id="675120.N1PW16"/>
<dbReference type="InterPro" id="IPR045851">
    <property type="entry name" value="AMP-bd_C_sf"/>
</dbReference>
<organism evidence="3 4">
    <name type="scientific">Dothistroma septosporum (strain NZE10 / CBS 128990)</name>
    <name type="common">Red band needle blight fungus</name>
    <name type="synonym">Mycosphaerella pini</name>
    <dbReference type="NCBI Taxonomy" id="675120"/>
    <lineage>
        <taxon>Eukaryota</taxon>
        <taxon>Fungi</taxon>
        <taxon>Dikarya</taxon>
        <taxon>Ascomycota</taxon>
        <taxon>Pezizomycotina</taxon>
        <taxon>Dothideomycetes</taxon>
        <taxon>Dothideomycetidae</taxon>
        <taxon>Mycosphaerellales</taxon>
        <taxon>Mycosphaerellaceae</taxon>
        <taxon>Dothistroma</taxon>
    </lineage>
</organism>
<keyword evidence="4" id="KW-1185">Reference proteome</keyword>
<name>N1PW16_DOTSN</name>
<evidence type="ECO:0000313" key="4">
    <source>
        <dbReference type="Proteomes" id="UP000016933"/>
    </source>
</evidence>
<accession>N1PW16</accession>
<evidence type="ECO:0000256" key="1">
    <source>
        <dbReference type="SAM" id="MobiDB-lite"/>
    </source>
</evidence>
<dbReference type="Pfam" id="PF13193">
    <property type="entry name" value="AMP-binding_C"/>
    <property type="match status" value="1"/>
</dbReference>
<dbReference type="EMBL" id="KB446537">
    <property type="protein sequence ID" value="EME46550.1"/>
    <property type="molecule type" value="Genomic_DNA"/>
</dbReference>
<dbReference type="Gene3D" id="3.40.50.12780">
    <property type="entry name" value="N-terminal domain of ligase-like"/>
    <property type="match status" value="1"/>
</dbReference>
<dbReference type="HOGENOM" id="CLU_1008399_0_0_1"/>
<protein>
    <recommendedName>
        <fullName evidence="2">AMP-binding enzyme C-terminal domain-containing protein</fullName>
    </recommendedName>
</protein>
<dbReference type="GO" id="GO:0016405">
    <property type="term" value="F:CoA-ligase activity"/>
    <property type="evidence" value="ECO:0007669"/>
    <property type="project" value="TreeGrafter"/>
</dbReference>
<feature type="region of interest" description="Disordered" evidence="1">
    <location>
        <begin position="251"/>
        <end position="276"/>
    </location>
</feature>
<feature type="compositionally biased region" description="Polar residues" evidence="1">
    <location>
        <begin position="257"/>
        <end position="276"/>
    </location>
</feature>
<dbReference type="PANTHER" id="PTHR24096">
    <property type="entry name" value="LONG-CHAIN-FATTY-ACID--COA LIGASE"/>
    <property type="match status" value="1"/>
</dbReference>
<dbReference type="PANTHER" id="PTHR24096:SF265">
    <property type="entry name" value="ENZYME, PUTATIVE (AFU_ORTHOLOGUE AFUA_5G14270)-RELATED"/>
    <property type="match status" value="1"/>
</dbReference>
<reference evidence="3 4" key="2">
    <citation type="journal article" date="2012" name="PLoS Pathog.">
        <title>Diverse lifestyles and strategies of plant pathogenesis encoded in the genomes of eighteen Dothideomycetes fungi.</title>
        <authorList>
            <person name="Ohm R.A."/>
            <person name="Feau N."/>
            <person name="Henrissat B."/>
            <person name="Schoch C.L."/>
            <person name="Horwitz B.A."/>
            <person name="Barry K.W."/>
            <person name="Condon B.J."/>
            <person name="Copeland A.C."/>
            <person name="Dhillon B."/>
            <person name="Glaser F."/>
            <person name="Hesse C.N."/>
            <person name="Kosti I."/>
            <person name="LaButti K."/>
            <person name="Lindquist E.A."/>
            <person name="Lucas S."/>
            <person name="Salamov A.A."/>
            <person name="Bradshaw R.E."/>
            <person name="Ciuffetti L."/>
            <person name="Hamelin R.C."/>
            <person name="Kema G.H.J."/>
            <person name="Lawrence C."/>
            <person name="Scott J.A."/>
            <person name="Spatafora J.W."/>
            <person name="Turgeon B.G."/>
            <person name="de Wit P.J.G.M."/>
            <person name="Zhong S."/>
            <person name="Goodwin S.B."/>
            <person name="Grigoriev I.V."/>
        </authorList>
    </citation>
    <scope>NUCLEOTIDE SEQUENCE [LARGE SCALE GENOMIC DNA]</scope>
    <source>
        <strain evidence="4">NZE10 / CBS 128990</strain>
    </source>
</reference>
<dbReference type="InterPro" id="IPR042099">
    <property type="entry name" value="ANL_N_sf"/>
</dbReference>
<dbReference type="OrthoDB" id="6509636at2759"/>
<proteinExistence type="predicted"/>
<dbReference type="SUPFAM" id="SSF56801">
    <property type="entry name" value="Acetyl-CoA synthetase-like"/>
    <property type="match status" value="1"/>
</dbReference>
<feature type="domain" description="AMP-binding enzyme C-terminal" evidence="2">
    <location>
        <begin position="93"/>
        <end position="164"/>
    </location>
</feature>
<sequence length="276" mass="30781">MPNVDAKIVDDSWNEIGPYDVRGKLCVRVATDFRGHLDNPRANSESFDEDGYFHSGVIAILSSSNDSFYLVERKKELIKVRVFQAAPAELGGILLSHPCVKNVDVFGAEGRGGELPRAHVITREGQEMSEKDVKGRVKERLADYKQLEGGVRSVEIIPKTASGKILQLLLRHEARMGRRMSPLQKARLAEALISELKESDVQHVENLSIQVSSKPEVSPLTITLVEDRGVWEIEHRSQFTIHSGKYNGELDRHQHSLGATNGDAQEDVVTQHSKSR</sequence>
<dbReference type="AlphaFoldDB" id="N1PW16"/>